<dbReference type="InterPro" id="IPR036390">
    <property type="entry name" value="WH_DNA-bd_sf"/>
</dbReference>
<dbReference type="SUPFAM" id="SSF46785">
    <property type="entry name" value="Winged helix' DNA-binding domain"/>
    <property type="match status" value="1"/>
</dbReference>
<evidence type="ECO:0000259" key="2">
    <source>
        <dbReference type="Pfam" id="PF03551"/>
    </source>
</evidence>
<evidence type="ECO:0000313" key="3">
    <source>
        <dbReference type="EMBL" id="NKY98592.1"/>
    </source>
</evidence>
<dbReference type="AlphaFoldDB" id="A0A7X6MC76"/>
<keyword evidence="4" id="KW-1185">Reference proteome</keyword>
<feature type="domain" description="Transcription regulator PadR N-terminal" evidence="2">
    <location>
        <begin position="123"/>
        <end position="193"/>
    </location>
</feature>
<dbReference type="InterPro" id="IPR005149">
    <property type="entry name" value="Tscrpt_reg_PadR_N"/>
</dbReference>
<feature type="compositionally biased region" description="Low complexity" evidence="1">
    <location>
        <begin position="69"/>
        <end position="81"/>
    </location>
</feature>
<dbReference type="RefSeq" id="WP_061083113.1">
    <property type="nucleotide sequence ID" value="NZ_JAAXPG010000011.1"/>
</dbReference>
<evidence type="ECO:0000313" key="4">
    <source>
        <dbReference type="Proteomes" id="UP000553209"/>
    </source>
</evidence>
<gene>
    <name evidence="3" type="ORF">HGB44_13135</name>
</gene>
<proteinExistence type="predicted"/>
<feature type="compositionally biased region" description="Pro residues" evidence="1">
    <location>
        <begin position="54"/>
        <end position="68"/>
    </location>
</feature>
<protein>
    <submittedName>
        <fullName evidence="3">PadR family transcriptional regulator</fullName>
    </submittedName>
</protein>
<dbReference type="PANTHER" id="PTHR43252">
    <property type="entry name" value="TRANSCRIPTIONAL REGULATOR YQJI"/>
    <property type="match status" value="1"/>
</dbReference>
<evidence type="ECO:0000256" key="1">
    <source>
        <dbReference type="SAM" id="MobiDB-lite"/>
    </source>
</evidence>
<accession>A0A7X6MC76</accession>
<feature type="compositionally biased region" description="Basic and acidic residues" evidence="1">
    <location>
        <begin position="27"/>
        <end position="43"/>
    </location>
</feature>
<dbReference type="Gene3D" id="1.10.10.10">
    <property type="entry name" value="Winged helix-like DNA-binding domain superfamily/Winged helix DNA-binding domain"/>
    <property type="match status" value="1"/>
</dbReference>
<dbReference type="InterPro" id="IPR036388">
    <property type="entry name" value="WH-like_DNA-bd_sf"/>
</dbReference>
<organism evidence="3 4">
    <name type="scientific">Nocardiopsis alborubida</name>
    <dbReference type="NCBI Taxonomy" id="146802"/>
    <lineage>
        <taxon>Bacteria</taxon>
        <taxon>Bacillati</taxon>
        <taxon>Actinomycetota</taxon>
        <taxon>Actinomycetes</taxon>
        <taxon>Streptosporangiales</taxon>
        <taxon>Nocardiopsidaceae</taxon>
        <taxon>Nocardiopsis</taxon>
    </lineage>
</organism>
<name>A0A7X6MC76_9ACTN</name>
<dbReference type="Proteomes" id="UP000553209">
    <property type="component" value="Unassembled WGS sequence"/>
</dbReference>
<feature type="compositionally biased region" description="Gly residues" evidence="1">
    <location>
        <begin position="82"/>
        <end position="108"/>
    </location>
</feature>
<reference evidence="3 4" key="1">
    <citation type="submission" date="2020-04" db="EMBL/GenBank/DDBJ databases">
        <title>MicrobeNet Type strains.</title>
        <authorList>
            <person name="Nicholson A.C."/>
        </authorList>
    </citation>
    <scope>NUCLEOTIDE SEQUENCE [LARGE SCALE GENOMIC DNA]</scope>
    <source>
        <strain evidence="3 4">ATCC 23612</strain>
    </source>
</reference>
<comment type="caution">
    <text evidence="3">The sequence shown here is derived from an EMBL/GenBank/DDBJ whole genome shotgun (WGS) entry which is preliminary data.</text>
</comment>
<dbReference type="EMBL" id="JAAXPG010000011">
    <property type="protein sequence ID" value="NKY98592.1"/>
    <property type="molecule type" value="Genomic_DNA"/>
</dbReference>
<dbReference type="PANTHER" id="PTHR43252:SF2">
    <property type="entry name" value="TRANSCRIPTION REGULATOR, PADR-LIKE FAMILY"/>
    <property type="match status" value="1"/>
</dbReference>
<sequence length="277" mass="29463">MSAMALPGPWSWDARGPRRSRRPWGRRPQEERRGFAEHGDHHGPGGGGERFAFGPPPPPEPPMGPGRPPWGAGPFGSDHPFGGFGPGGPGGFGPGAGFGPGGGPGGRRGGGHRAKRGDVRTGILLLLAEEPRSGYEIIREGRDRSGGMWRPSPGSVYPMLQQLEDEGLVVQQEGEGRRRPYRLTEEGIAHLEEHGAGLTPPWEAVADAYADTRSRYEEVAALAHQLSAAAAQVAQAGSADQLERAKRLLAETRRGLYLILAEEEADTASAPADDDED</sequence>
<feature type="region of interest" description="Disordered" evidence="1">
    <location>
        <begin position="1"/>
        <end position="116"/>
    </location>
</feature>
<dbReference type="Pfam" id="PF03551">
    <property type="entry name" value="PadR"/>
    <property type="match status" value="1"/>
</dbReference>